<dbReference type="Gene3D" id="3.40.630.30">
    <property type="match status" value="1"/>
</dbReference>
<feature type="domain" description="N-acetyltransferase" evidence="8">
    <location>
        <begin position="256"/>
        <end position="408"/>
    </location>
</feature>
<dbReference type="Gene3D" id="3.40.50.1360">
    <property type="match status" value="1"/>
</dbReference>
<evidence type="ECO:0000259" key="7">
    <source>
        <dbReference type="PROSITE" id="PS51000"/>
    </source>
</evidence>
<dbReference type="RefSeq" id="WP_259481777.1">
    <property type="nucleotide sequence ID" value="NZ_BAAAQY010000023.1"/>
</dbReference>
<dbReference type="Proteomes" id="UP001500929">
    <property type="component" value="Unassembled WGS sequence"/>
</dbReference>
<sequence>MLSRERKSYLLTVLERDRRVVAKDVARELNVSEDSVRRDLRELAEIGACVRVYGGALPVSDVEPPVAERRDVAVASKARVARLALDRIDDGETIVLDGGTTALALTTLLHDRRSLTVITPSPAVAIAVAERTDARVQMLGGELTRQSMVNGGPMAIEEARRIHADSFFMGVAGVDPVGGLTTGTADDAATKRALASQSERVFILASEDKIGVISRVPIVEFTAVTEIIVDPLDDNPVLEQLPRAAAGRLRATTGGPTLRRYAPEDASATLSVFLSAIRVTAANDYSPAQIDAWTAGIDLDVWAGQRSEADTWVAEVDGTIVGFTDINSEGYIDMMFVDPTAGRRGIATALLRQVRSVARENGATELSVHASKTARPFFERERFGVYAEQQVERNGVLFINYRMGAPIDTGRTAVNPRELEHEDDHRTTRRQR</sequence>
<evidence type="ECO:0000256" key="6">
    <source>
        <dbReference type="SAM" id="MobiDB-lite"/>
    </source>
</evidence>
<feature type="domain" description="HTH deoR-type" evidence="7">
    <location>
        <begin position="3"/>
        <end position="58"/>
    </location>
</feature>
<dbReference type="SMART" id="SM01134">
    <property type="entry name" value="DeoRC"/>
    <property type="match status" value="1"/>
</dbReference>
<keyword evidence="10" id="KW-1185">Reference proteome</keyword>
<dbReference type="Pfam" id="PF13673">
    <property type="entry name" value="Acetyltransf_10"/>
    <property type="match status" value="1"/>
</dbReference>
<keyword evidence="4" id="KW-0804">Transcription</keyword>
<dbReference type="SUPFAM" id="SSF55729">
    <property type="entry name" value="Acyl-CoA N-acyltransferases (Nat)"/>
    <property type="match status" value="1"/>
</dbReference>
<comment type="caution">
    <text evidence="9">The sequence shown here is derived from an EMBL/GenBank/DDBJ whole genome shotgun (WGS) entry which is preliminary data.</text>
</comment>
<dbReference type="PRINTS" id="PR00037">
    <property type="entry name" value="HTHLACR"/>
</dbReference>
<dbReference type="InterPro" id="IPR001034">
    <property type="entry name" value="DeoR_HTH"/>
</dbReference>
<evidence type="ECO:0000256" key="2">
    <source>
        <dbReference type="ARBA" id="ARBA00022491"/>
    </source>
</evidence>
<dbReference type="CDD" id="cd04301">
    <property type="entry name" value="NAT_SF"/>
    <property type="match status" value="1"/>
</dbReference>
<dbReference type="PROSITE" id="PS51000">
    <property type="entry name" value="HTH_DEOR_2"/>
    <property type="match status" value="1"/>
</dbReference>
<keyword evidence="3" id="KW-0805">Transcription regulation</keyword>
<evidence type="ECO:0000313" key="9">
    <source>
        <dbReference type="EMBL" id="GAA2250823.1"/>
    </source>
</evidence>
<dbReference type="PANTHER" id="PTHR30363:SF4">
    <property type="entry name" value="GLYCEROL-3-PHOSPHATE REGULON REPRESSOR"/>
    <property type="match status" value="1"/>
</dbReference>
<dbReference type="InterPro" id="IPR000182">
    <property type="entry name" value="GNAT_dom"/>
</dbReference>
<dbReference type="InterPro" id="IPR014036">
    <property type="entry name" value="DeoR-like_C"/>
</dbReference>
<dbReference type="InterPro" id="IPR037171">
    <property type="entry name" value="NagB/RpiA_transferase-like"/>
</dbReference>
<dbReference type="InterPro" id="IPR036390">
    <property type="entry name" value="WH_DNA-bd_sf"/>
</dbReference>
<evidence type="ECO:0000256" key="4">
    <source>
        <dbReference type="ARBA" id="ARBA00023163"/>
    </source>
</evidence>
<evidence type="ECO:0000256" key="3">
    <source>
        <dbReference type="ARBA" id="ARBA00023015"/>
    </source>
</evidence>
<dbReference type="InterPro" id="IPR050313">
    <property type="entry name" value="Carb_Metab_HTH_regulators"/>
</dbReference>
<dbReference type="PANTHER" id="PTHR30363">
    <property type="entry name" value="HTH-TYPE TRANSCRIPTIONAL REGULATOR SRLR-RELATED"/>
    <property type="match status" value="1"/>
</dbReference>
<gene>
    <name evidence="9" type="ORF">GCM10009851_40400</name>
</gene>
<evidence type="ECO:0000313" key="10">
    <source>
        <dbReference type="Proteomes" id="UP001500929"/>
    </source>
</evidence>
<evidence type="ECO:0000256" key="1">
    <source>
        <dbReference type="ARBA" id="ARBA00021390"/>
    </source>
</evidence>
<evidence type="ECO:0000259" key="8">
    <source>
        <dbReference type="PROSITE" id="PS51186"/>
    </source>
</evidence>
<proteinExistence type="predicted"/>
<feature type="compositionally biased region" description="Basic and acidic residues" evidence="6">
    <location>
        <begin position="417"/>
        <end position="426"/>
    </location>
</feature>
<dbReference type="SMART" id="SM00420">
    <property type="entry name" value="HTH_DEOR"/>
    <property type="match status" value="1"/>
</dbReference>
<dbReference type="InterPro" id="IPR016181">
    <property type="entry name" value="Acyl_CoA_acyltransferase"/>
</dbReference>
<name>A0ABN3E8M4_9MICO</name>
<comment type="function">
    <text evidence="5">Repressor of the lactose catabolism operon. Galactose-6-phosphate is the inducer.</text>
</comment>
<dbReference type="PROSITE" id="PS51186">
    <property type="entry name" value="GNAT"/>
    <property type="match status" value="1"/>
</dbReference>
<reference evidence="9 10" key="1">
    <citation type="journal article" date="2019" name="Int. J. Syst. Evol. Microbiol.">
        <title>The Global Catalogue of Microorganisms (GCM) 10K type strain sequencing project: providing services to taxonomists for standard genome sequencing and annotation.</title>
        <authorList>
            <consortium name="The Broad Institute Genomics Platform"/>
            <consortium name="The Broad Institute Genome Sequencing Center for Infectious Disease"/>
            <person name="Wu L."/>
            <person name="Ma J."/>
        </authorList>
    </citation>
    <scope>NUCLEOTIDE SEQUENCE [LARGE SCALE GENOMIC DNA]</scope>
    <source>
        <strain evidence="9 10">JCM 16117</strain>
    </source>
</reference>
<accession>A0ABN3E8M4</accession>
<keyword evidence="2" id="KW-0678">Repressor</keyword>
<dbReference type="EMBL" id="BAAAQY010000023">
    <property type="protein sequence ID" value="GAA2250823.1"/>
    <property type="molecule type" value="Genomic_DNA"/>
</dbReference>
<protein>
    <recommendedName>
        <fullName evidence="1">Lactose phosphotransferase system repressor</fullName>
    </recommendedName>
</protein>
<organism evidence="9 10">
    <name type="scientific">Herbiconiux moechotypicola</name>
    <dbReference type="NCBI Taxonomy" id="637393"/>
    <lineage>
        <taxon>Bacteria</taxon>
        <taxon>Bacillati</taxon>
        <taxon>Actinomycetota</taxon>
        <taxon>Actinomycetes</taxon>
        <taxon>Micrococcales</taxon>
        <taxon>Microbacteriaceae</taxon>
        <taxon>Herbiconiux</taxon>
    </lineage>
</organism>
<evidence type="ECO:0000256" key="5">
    <source>
        <dbReference type="ARBA" id="ARBA00024937"/>
    </source>
</evidence>
<dbReference type="Pfam" id="PF08220">
    <property type="entry name" value="HTH_DeoR"/>
    <property type="match status" value="1"/>
</dbReference>
<dbReference type="Pfam" id="PF00455">
    <property type="entry name" value="DeoRC"/>
    <property type="match status" value="1"/>
</dbReference>
<dbReference type="SUPFAM" id="SSF100950">
    <property type="entry name" value="NagB/RpiA/CoA transferase-like"/>
    <property type="match status" value="1"/>
</dbReference>
<dbReference type="SUPFAM" id="SSF46785">
    <property type="entry name" value="Winged helix' DNA-binding domain"/>
    <property type="match status" value="1"/>
</dbReference>
<feature type="region of interest" description="Disordered" evidence="6">
    <location>
        <begin position="409"/>
        <end position="432"/>
    </location>
</feature>